<comment type="caution">
    <text evidence="2">The sequence shown here is derived from an EMBL/GenBank/DDBJ whole genome shotgun (WGS) entry which is preliminary data.</text>
</comment>
<gene>
    <name evidence="2" type="ORF">KY290_016666</name>
</gene>
<protein>
    <submittedName>
        <fullName evidence="2">Uncharacterized protein</fullName>
    </submittedName>
</protein>
<name>A0ABQ7V934_SOLTU</name>
<dbReference type="Proteomes" id="UP000826656">
    <property type="component" value="Unassembled WGS sequence"/>
</dbReference>
<evidence type="ECO:0000256" key="1">
    <source>
        <dbReference type="SAM" id="MobiDB-lite"/>
    </source>
</evidence>
<organism evidence="2 3">
    <name type="scientific">Solanum tuberosum</name>
    <name type="common">Potato</name>
    <dbReference type="NCBI Taxonomy" id="4113"/>
    <lineage>
        <taxon>Eukaryota</taxon>
        <taxon>Viridiplantae</taxon>
        <taxon>Streptophyta</taxon>
        <taxon>Embryophyta</taxon>
        <taxon>Tracheophyta</taxon>
        <taxon>Spermatophyta</taxon>
        <taxon>Magnoliopsida</taxon>
        <taxon>eudicotyledons</taxon>
        <taxon>Gunneridae</taxon>
        <taxon>Pentapetalae</taxon>
        <taxon>asterids</taxon>
        <taxon>lamiids</taxon>
        <taxon>Solanales</taxon>
        <taxon>Solanaceae</taxon>
        <taxon>Solanoideae</taxon>
        <taxon>Solaneae</taxon>
        <taxon>Solanum</taxon>
    </lineage>
</organism>
<feature type="compositionally biased region" description="Basic residues" evidence="1">
    <location>
        <begin position="63"/>
        <end position="87"/>
    </location>
</feature>
<evidence type="ECO:0000313" key="3">
    <source>
        <dbReference type="Proteomes" id="UP000826656"/>
    </source>
</evidence>
<proteinExistence type="predicted"/>
<dbReference type="EMBL" id="JAIVGD010000013">
    <property type="protein sequence ID" value="KAH0760593.1"/>
    <property type="molecule type" value="Genomic_DNA"/>
</dbReference>
<sequence length="128" mass="14498">MGDALAANEVQTKRNRRQRRDGHMPADEPTSTPLYVGSSETESDDNVRAMIKRRKEAEVERAKAKRGSKSVKKLPVKKAKVTKKAHTKPNLVKGPGPSVQKPVEEYVLTRDERIAEMEREKVLNGRFF</sequence>
<evidence type="ECO:0000313" key="2">
    <source>
        <dbReference type="EMBL" id="KAH0760593.1"/>
    </source>
</evidence>
<reference evidence="2 3" key="1">
    <citation type="journal article" date="2021" name="bioRxiv">
        <title>Chromosome-scale and haplotype-resolved genome assembly of a tetraploid potato cultivar.</title>
        <authorList>
            <person name="Sun H."/>
            <person name="Jiao W.-B."/>
            <person name="Krause K."/>
            <person name="Campoy J.A."/>
            <person name="Goel M."/>
            <person name="Folz-Donahue K."/>
            <person name="Kukat C."/>
            <person name="Huettel B."/>
            <person name="Schneeberger K."/>
        </authorList>
    </citation>
    <scope>NUCLEOTIDE SEQUENCE [LARGE SCALE GENOMIC DNA]</scope>
    <source>
        <strain evidence="2">SolTubOtavaFocal</strain>
        <tissue evidence="2">Leaves</tissue>
    </source>
</reference>
<feature type="region of interest" description="Disordered" evidence="1">
    <location>
        <begin position="1"/>
        <end position="99"/>
    </location>
</feature>
<keyword evidence="3" id="KW-1185">Reference proteome</keyword>
<accession>A0ABQ7V934</accession>